<evidence type="ECO:0000256" key="3">
    <source>
        <dbReference type="SAM" id="SignalP"/>
    </source>
</evidence>
<reference evidence="4 5" key="1">
    <citation type="submission" date="2019-06" db="EMBL/GenBank/DDBJ databases">
        <title>Whole genome shotgun sequence of Zoogloea ramigera NBRC 15342.</title>
        <authorList>
            <person name="Hosoyama A."/>
            <person name="Uohara A."/>
            <person name="Ohji S."/>
            <person name="Ichikawa N."/>
        </authorList>
    </citation>
    <scope>NUCLEOTIDE SEQUENCE [LARGE SCALE GENOMIC DNA]</scope>
    <source>
        <strain evidence="4 5">NBRC 15342</strain>
    </source>
</reference>
<feature type="region of interest" description="Disordered" evidence="1">
    <location>
        <begin position="232"/>
        <end position="296"/>
    </location>
</feature>
<feature type="signal peptide" evidence="3">
    <location>
        <begin position="1"/>
        <end position="20"/>
    </location>
</feature>
<keyword evidence="2" id="KW-0472">Membrane</keyword>
<dbReference type="EMBL" id="BJNV01000054">
    <property type="protein sequence ID" value="GEC96818.1"/>
    <property type="molecule type" value="Genomic_DNA"/>
</dbReference>
<keyword evidence="2" id="KW-0812">Transmembrane</keyword>
<accession>A0A4Y4CVA1</accession>
<keyword evidence="5" id="KW-1185">Reference proteome</keyword>
<feature type="compositionally biased region" description="Polar residues" evidence="1">
    <location>
        <begin position="275"/>
        <end position="285"/>
    </location>
</feature>
<feature type="transmembrane region" description="Helical" evidence="2">
    <location>
        <begin position="208"/>
        <end position="225"/>
    </location>
</feature>
<proteinExistence type="predicted"/>
<keyword evidence="2" id="KW-1133">Transmembrane helix</keyword>
<feature type="chain" id="PRO_5021355429" evidence="3">
    <location>
        <begin position="21"/>
        <end position="379"/>
    </location>
</feature>
<feature type="compositionally biased region" description="Basic residues" evidence="1">
    <location>
        <begin position="232"/>
        <end position="248"/>
    </location>
</feature>
<feature type="compositionally biased region" description="Low complexity" evidence="1">
    <location>
        <begin position="255"/>
        <end position="274"/>
    </location>
</feature>
<dbReference type="AlphaFoldDB" id="A0A4Y4CVA1"/>
<organism evidence="4 5">
    <name type="scientific">Zoogloea ramigera</name>
    <dbReference type="NCBI Taxonomy" id="350"/>
    <lineage>
        <taxon>Bacteria</taxon>
        <taxon>Pseudomonadati</taxon>
        <taxon>Pseudomonadota</taxon>
        <taxon>Betaproteobacteria</taxon>
        <taxon>Rhodocyclales</taxon>
        <taxon>Zoogloeaceae</taxon>
        <taxon>Zoogloea</taxon>
    </lineage>
</organism>
<comment type="caution">
    <text evidence="4">The sequence shown here is derived from an EMBL/GenBank/DDBJ whole genome shotgun (WGS) entry which is preliminary data.</text>
</comment>
<sequence>MKAHLPAIAVLIALASPIQALSAAADNGRPAAAAPAKPSVDDTALTTPVRISRWEDSGLKPQVAQEWASYGFKPQEAVDWLGASFAPVVARTWADKGFDPQEARNWLDSARSTTTLMADLDRSDPSEWKREGFTPADRLAWWEAGFAFEDALQLARSGMSPAEAAWHGHEKLKELRAKSAAKTEAQPAAAPALNPEAIWEIIAPHVKAAGLAALAFCAVLAAYLLRRRSQMHRKRSADRHKGPGAHHPARQEPGVAAPISEAPASAAPESVPPSQDTAANTTSVPDQAAQKRSGRPARRYALIRSANPHCIHCKSTNVRTSRIQPHKFAGINFTEYFRCKHCGKHFAIVSYTPILLVAGSIILTLTALTVGLLYAVSGK</sequence>
<evidence type="ECO:0000256" key="2">
    <source>
        <dbReference type="SAM" id="Phobius"/>
    </source>
</evidence>
<dbReference type="Proteomes" id="UP000318422">
    <property type="component" value="Unassembled WGS sequence"/>
</dbReference>
<feature type="transmembrane region" description="Helical" evidence="2">
    <location>
        <begin position="354"/>
        <end position="376"/>
    </location>
</feature>
<dbReference type="OrthoDB" id="9179556at2"/>
<keyword evidence="3" id="KW-0732">Signal</keyword>
<gene>
    <name evidence="4" type="ORF">ZRA01_28910</name>
</gene>
<protein>
    <submittedName>
        <fullName evidence="4">Uncharacterized protein</fullName>
    </submittedName>
</protein>
<name>A0A4Y4CVA1_ZOORA</name>
<evidence type="ECO:0000256" key="1">
    <source>
        <dbReference type="SAM" id="MobiDB-lite"/>
    </source>
</evidence>
<evidence type="ECO:0000313" key="5">
    <source>
        <dbReference type="Proteomes" id="UP000318422"/>
    </source>
</evidence>
<evidence type="ECO:0000313" key="4">
    <source>
        <dbReference type="EMBL" id="GEC96818.1"/>
    </source>
</evidence>
<dbReference type="RefSeq" id="WP_141353507.1">
    <property type="nucleotide sequence ID" value="NZ_BJNV01000054.1"/>
</dbReference>